<protein>
    <recommendedName>
        <fullName evidence="3">DUF2804 domain-containing protein</fullName>
    </recommendedName>
</protein>
<dbReference type="Proteomes" id="UP001208689">
    <property type="component" value="Chromosome"/>
</dbReference>
<evidence type="ECO:0000313" key="2">
    <source>
        <dbReference type="Proteomes" id="UP001208689"/>
    </source>
</evidence>
<organism evidence="1 2">
    <name type="scientific">Candidatus Lokiarchaeum ossiferum</name>
    <dbReference type="NCBI Taxonomy" id="2951803"/>
    <lineage>
        <taxon>Archaea</taxon>
        <taxon>Promethearchaeati</taxon>
        <taxon>Promethearchaeota</taxon>
        <taxon>Promethearchaeia</taxon>
        <taxon>Promethearchaeales</taxon>
        <taxon>Promethearchaeaceae</taxon>
        <taxon>Candidatus Lokiarchaeum</taxon>
    </lineage>
</organism>
<dbReference type="InterPro" id="IPR021243">
    <property type="entry name" value="DUF2804"/>
</dbReference>
<dbReference type="EMBL" id="CP104013">
    <property type="protein sequence ID" value="UYP47332.1"/>
    <property type="molecule type" value="Genomic_DNA"/>
</dbReference>
<sequence length="343" mass="39885">MQKQITSPSELLDHRGNLKQSGWAKQLLLNYDRNQIRGHQFRIKEWDYYEIINPEFGIVLLIYDIGYMAKVIVKWMDFITHISEEVSETIWFSKGSLNLPSSSEKGDILFKKGNSLWECKWDYSAEQREFNFTFPKFRNNSGISGHIFLSRPKKMDTMVNVIPFKKKNQFVYVQKANCMIPTGEVLVAGQKYLFSEENHSFGCLDWSRAIFPYHVEWCWSTASGKVNGVPFGLNIDYGFGLESSKNMLFYDYQGHHLDSVEYSWNNEDPLQPWNFSSHDNRVNLTLTPIQVDHEGMNLILLKTKCLKVYGFFTGEVILDGGQKLIIRPEDKLFGSAESVVNYW</sequence>
<accession>A0ABY6HYD5</accession>
<dbReference type="PANTHER" id="PTHR35868">
    <property type="entry name" value="DUF2804 DOMAIN-CONTAINING PROTEIN-RELATED"/>
    <property type="match status" value="1"/>
</dbReference>
<reference evidence="1" key="1">
    <citation type="submission" date="2022-09" db="EMBL/GenBank/DDBJ databases">
        <title>Actin cytoskeleton and complex cell architecture in an #Asgard archaeon.</title>
        <authorList>
            <person name="Ponce Toledo R.I."/>
            <person name="Schleper C."/>
            <person name="Rodrigues Oliveira T."/>
            <person name="Wollweber F."/>
            <person name="Xu J."/>
            <person name="Rittmann S."/>
            <person name="Klingl A."/>
            <person name="Pilhofer M."/>
        </authorList>
    </citation>
    <scope>NUCLEOTIDE SEQUENCE</scope>
    <source>
        <strain evidence="1">B-35</strain>
    </source>
</reference>
<proteinExistence type="predicted"/>
<name>A0ABY6HYD5_9ARCH</name>
<evidence type="ECO:0008006" key="3">
    <source>
        <dbReference type="Google" id="ProtNLM"/>
    </source>
</evidence>
<keyword evidence="2" id="KW-1185">Reference proteome</keyword>
<evidence type="ECO:0000313" key="1">
    <source>
        <dbReference type="EMBL" id="UYP47332.1"/>
    </source>
</evidence>
<dbReference type="Pfam" id="PF10974">
    <property type="entry name" value="DUF2804"/>
    <property type="match status" value="1"/>
</dbReference>
<dbReference type="PANTHER" id="PTHR35868:SF3">
    <property type="entry name" value="DUF2804 DOMAIN-CONTAINING PROTEIN"/>
    <property type="match status" value="1"/>
</dbReference>
<gene>
    <name evidence="1" type="ORF">NEF87_003617</name>
</gene>